<dbReference type="EMBL" id="CM037161">
    <property type="protein sequence ID" value="KAH7855099.1"/>
    <property type="molecule type" value="Genomic_DNA"/>
</dbReference>
<reference evidence="1 2" key="1">
    <citation type="journal article" date="2021" name="Hortic Res">
        <title>High-quality reference genome and annotation aids understanding of berry development for evergreen blueberry (Vaccinium darrowii).</title>
        <authorList>
            <person name="Yu J."/>
            <person name="Hulse-Kemp A.M."/>
            <person name="Babiker E."/>
            <person name="Staton M."/>
        </authorList>
    </citation>
    <scope>NUCLEOTIDE SEQUENCE [LARGE SCALE GENOMIC DNA]</scope>
    <source>
        <strain evidence="2">cv. NJ 8807/NJ 8810</strain>
        <tissue evidence="1">Young leaf</tissue>
    </source>
</reference>
<dbReference type="Proteomes" id="UP000828048">
    <property type="component" value="Chromosome 11"/>
</dbReference>
<keyword evidence="2" id="KW-1185">Reference proteome</keyword>
<comment type="caution">
    <text evidence="1">The sequence shown here is derived from an EMBL/GenBank/DDBJ whole genome shotgun (WGS) entry which is preliminary data.</text>
</comment>
<protein>
    <submittedName>
        <fullName evidence="1">Uncharacterized protein</fullName>
    </submittedName>
</protein>
<sequence>MSNTATSLHNDLFSSLISDIKTYTGKDPLLPWLRGVQKMKESLPPHLLREKLPRFLQKCAQTFETDRRYTNDLRYLRVWLQLMDFVDDPRAVLRTMETNRIGMKKALFYQAYALYYEKVKKFEDADKIYHLGVQNLAEPIDELAKSYDQFLHRMERHKNKKIQRQERATKGILRVGRIPLKCNDTKQTKENICEDTGAESDAPKNFSSEDTVVVRRFVDTAIVGKSEAENACHHGLVEPTINTKEALNAINDMFREPLEHEFVNKRSHRSQPKAGQRFEKGFEVFVDENLNEAGSSNQNGDKGSVQEPFQIYVDDNEESNEVEDRMTLKDDSENNSPDVNAFVFPCPKESNSERAAPHARFREDTVVCRFVGATISDEPQVENVCHHGLVEPTVNLKEAMDDINGMFGKPIDFVRTNRRKKKDKAPSSENNCGSYGRDKQDVWNAVRLLVLDNTDFSCCDWLSFWIEIMFCNAGSSGNRPFLPPRHLCSGQLFWQGLGHRPIVLGSKK</sequence>
<organism evidence="1 2">
    <name type="scientific">Vaccinium darrowii</name>
    <dbReference type="NCBI Taxonomy" id="229202"/>
    <lineage>
        <taxon>Eukaryota</taxon>
        <taxon>Viridiplantae</taxon>
        <taxon>Streptophyta</taxon>
        <taxon>Embryophyta</taxon>
        <taxon>Tracheophyta</taxon>
        <taxon>Spermatophyta</taxon>
        <taxon>Magnoliopsida</taxon>
        <taxon>eudicotyledons</taxon>
        <taxon>Gunneridae</taxon>
        <taxon>Pentapetalae</taxon>
        <taxon>asterids</taxon>
        <taxon>Ericales</taxon>
        <taxon>Ericaceae</taxon>
        <taxon>Vaccinioideae</taxon>
        <taxon>Vaccinieae</taxon>
        <taxon>Vaccinium</taxon>
    </lineage>
</organism>
<gene>
    <name evidence="1" type="ORF">Vadar_021247</name>
</gene>
<evidence type="ECO:0000313" key="1">
    <source>
        <dbReference type="EMBL" id="KAH7855099.1"/>
    </source>
</evidence>
<evidence type="ECO:0000313" key="2">
    <source>
        <dbReference type="Proteomes" id="UP000828048"/>
    </source>
</evidence>
<name>A0ACB7YQL5_9ERIC</name>
<accession>A0ACB7YQL5</accession>
<proteinExistence type="predicted"/>